<dbReference type="AlphaFoldDB" id="A0A923TAJ7"/>
<evidence type="ECO:0000256" key="1">
    <source>
        <dbReference type="ARBA" id="ARBA00004141"/>
    </source>
</evidence>
<keyword evidence="4 5" id="KW-0472">Membrane</keyword>
<evidence type="ECO:0000259" key="6">
    <source>
        <dbReference type="Pfam" id="PF06271"/>
    </source>
</evidence>
<sequence>METVTIQTTQNVSIDYQLAKTGARIGGFLIDLTLTVFVYYFLAFALNSFLQDLDETVVFVFGPLFAFLAYFFLLELFNRGQTLGKRIVGTKVIRLDGRDPTPADFLTRAIFLLPDVIFSAGIPAVLLVSSGRYKQRLGDMVAGTAVIQSSVSSSFTLADILSIRNRDDHEPEFPGVQRYTDEDMIVVKQALTRLQQYGNTAHRQAVRQLAIKIADQLGLDKKEVKYTPEKFLEIILLDYIVLTR</sequence>
<dbReference type="InterPro" id="IPR010432">
    <property type="entry name" value="RDD"/>
</dbReference>
<dbReference type="EMBL" id="JACSIT010000152">
    <property type="protein sequence ID" value="MBC6996253.1"/>
    <property type="molecule type" value="Genomic_DNA"/>
</dbReference>
<dbReference type="PANTHER" id="PTHR38480">
    <property type="entry name" value="SLR0254 PROTEIN"/>
    <property type="match status" value="1"/>
</dbReference>
<comment type="subcellular location">
    <subcellularLocation>
        <location evidence="1">Membrane</location>
        <topology evidence="1">Multi-pass membrane protein</topology>
    </subcellularLocation>
</comment>
<evidence type="ECO:0000313" key="8">
    <source>
        <dbReference type="Proteomes" id="UP000650081"/>
    </source>
</evidence>
<keyword evidence="3 5" id="KW-1133">Transmembrane helix</keyword>
<dbReference type="RefSeq" id="WP_187468266.1">
    <property type="nucleotide sequence ID" value="NZ_JACSIT010000152.1"/>
</dbReference>
<keyword evidence="2 5" id="KW-0812">Transmembrane</keyword>
<accession>A0A923TAJ7</accession>
<name>A0A923TAJ7_9BACT</name>
<gene>
    <name evidence="7" type="ORF">H9S92_18930</name>
</gene>
<feature type="domain" description="RDD" evidence="6">
    <location>
        <begin position="19"/>
        <end position="143"/>
    </location>
</feature>
<protein>
    <submittedName>
        <fullName evidence="7">RDD family protein</fullName>
    </submittedName>
</protein>
<evidence type="ECO:0000256" key="2">
    <source>
        <dbReference type="ARBA" id="ARBA00022692"/>
    </source>
</evidence>
<dbReference type="Pfam" id="PF06271">
    <property type="entry name" value="RDD"/>
    <property type="match status" value="1"/>
</dbReference>
<feature type="transmembrane region" description="Helical" evidence="5">
    <location>
        <begin position="28"/>
        <end position="50"/>
    </location>
</feature>
<feature type="transmembrane region" description="Helical" evidence="5">
    <location>
        <begin position="56"/>
        <end position="77"/>
    </location>
</feature>
<evidence type="ECO:0000256" key="3">
    <source>
        <dbReference type="ARBA" id="ARBA00022989"/>
    </source>
</evidence>
<keyword evidence="8" id="KW-1185">Reference proteome</keyword>
<evidence type="ECO:0000256" key="4">
    <source>
        <dbReference type="ARBA" id="ARBA00023136"/>
    </source>
</evidence>
<comment type="caution">
    <text evidence="7">The sequence shown here is derived from an EMBL/GenBank/DDBJ whole genome shotgun (WGS) entry which is preliminary data.</text>
</comment>
<evidence type="ECO:0000256" key="5">
    <source>
        <dbReference type="SAM" id="Phobius"/>
    </source>
</evidence>
<reference evidence="7" key="1">
    <citation type="submission" date="2020-08" db="EMBL/GenBank/DDBJ databases">
        <title>Lewinella bacteria from marine environments.</title>
        <authorList>
            <person name="Zhong Y."/>
        </authorList>
    </citation>
    <scope>NUCLEOTIDE SEQUENCE</scope>
    <source>
        <strain evidence="7">KCTC 42187</strain>
    </source>
</reference>
<dbReference type="PANTHER" id="PTHR38480:SF1">
    <property type="entry name" value="SLR0254 PROTEIN"/>
    <property type="match status" value="1"/>
</dbReference>
<organism evidence="7 8">
    <name type="scientific">Neolewinella lacunae</name>
    <dbReference type="NCBI Taxonomy" id="1517758"/>
    <lineage>
        <taxon>Bacteria</taxon>
        <taxon>Pseudomonadati</taxon>
        <taxon>Bacteroidota</taxon>
        <taxon>Saprospiria</taxon>
        <taxon>Saprospirales</taxon>
        <taxon>Lewinellaceae</taxon>
        <taxon>Neolewinella</taxon>
    </lineage>
</organism>
<proteinExistence type="predicted"/>
<evidence type="ECO:0000313" key="7">
    <source>
        <dbReference type="EMBL" id="MBC6996253.1"/>
    </source>
</evidence>
<dbReference type="GO" id="GO:0016020">
    <property type="term" value="C:membrane"/>
    <property type="evidence" value="ECO:0007669"/>
    <property type="project" value="UniProtKB-SubCell"/>
</dbReference>
<dbReference type="Proteomes" id="UP000650081">
    <property type="component" value="Unassembled WGS sequence"/>
</dbReference>